<protein>
    <submittedName>
        <fullName evidence="2">Uncharacterized protein</fullName>
    </submittedName>
</protein>
<evidence type="ECO:0000313" key="3">
    <source>
        <dbReference type="Proteomes" id="UP000028547"/>
    </source>
</evidence>
<reference evidence="2 3" key="1">
    <citation type="submission" date="2014-07" db="EMBL/GenBank/DDBJ databases">
        <title>Draft Genome Sequence of Gephyronic Acid Producer, Cystobacter violaceus Strain Cb vi76.</title>
        <authorList>
            <person name="Stevens D.C."/>
            <person name="Young J."/>
            <person name="Carmichael R."/>
            <person name="Tan J."/>
            <person name="Taylor R.E."/>
        </authorList>
    </citation>
    <scope>NUCLEOTIDE SEQUENCE [LARGE SCALE GENOMIC DNA]</scope>
    <source>
        <strain evidence="2 3">Cb vi76</strain>
    </source>
</reference>
<comment type="caution">
    <text evidence="2">The sequence shown here is derived from an EMBL/GenBank/DDBJ whole genome shotgun (WGS) entry which is preliminary data.</text>
</comment>
<keyword evidence="1" id="KW-1133">Transmembrane helix</keyword>
<feature type="transmembrane region" description="Helical" evidence="1">
    <location>
        <begin position="9"/>
        <end position="27"/>
    </location>
</feature>
<feature type="transmembrane region" description="Helical" evidence="1">
    <location>
        <begin position="47"/>
        <end position="70"/>
    </location>
</feature>
<dbReference type="EMBL" id="JPMI01000099">
    <property type="protein sequence ID" value="KFA92297.1"/>
    <property type="molecule type" value="Genomic_DNA"/>
</dbReference>
<dbReference type="Proteomes" id="UP000028547">
    <property type="component" value="Unassembled WGS sequence"/>
</dbReference>
<proteinExistence type="predicted"/>
<name>A0A084SV12_9BACT</name>
<dbReference type="AlphaFoldDB" id="A0A084SV12"/>
<accession>A0A084SV12</accession>
<dbReference type="RefSeq" id="WP_043395434.1">
    <property type="nucleotide sequence ID" value="NZ_JPMI01000099.1"/>
</dbReference>
<gene>
    <name evidence="2" type="ORF">Q664_16310</name>
</gene>
<organism evidence="2 3">
    <name type="scientific">Archangium violaceum Cb vi76</name>
    <dbReference type="NCBI Taxonomy" id="1406225"/>
    <lineage>
        <taxon>Bacteria</taxon>
        <taxon>Pseudomonadati</taxon>
        <taxon>Myxococcota</taxon>
        <taxon>Myxococcia</taxon>
        <taxon>Myxococcales</taxon>
        <taxon>Cystobacterineae</taxon>
        <taxon>Archangiaceae</taxon>
        <taxon>Archangium</taxon>
    </lineage>
</organism>
<evidence type="ECO:0000256" key="1">
    <source>
        <dbReference type="SAM" id="Phobius"/>
    </source>
</evidence>
<sequence length="153" mass="15790">MVRLAGRQWGLVAMVASTPFLFAFLLAASSPGLVEPVLGTALGGASWGLAAILGLLGGAVFAGCLGAISRSPGVAGSPIRRAFGLVIATSVPMGLCIVPALCLMLAGPALAVRLERGVGVVRAERFHPAQELAERLRYQLPQVLPRLPRLGAW</sequence>
<feature type="transmembrane region" description="Helical" evidence="1">
    <location>
        <begin position="82"/>
        <end position="106"/>
    </location>
</feature>
<keyword evidence="1" id="KW-0812">Transmembrane</keyword>
<keyword evidence="1" id="KW-0472">Membrane</keyword>
<evidence type="ECO:0000313" key="2">
    <source>
        <dbReference type="EMBL" id="KFA92297.1"/>
    </source>
</evidence>